<protein>
    <submittedName>
        <fullName evidence="1">Uncharacterized protein</fullName>
    </submittedName>
</protein>
<evidence type="ECO:0000313" key="1">
    <source>
        <dbReference type="EMBL" id="EGQ14256.1"/>
    </source>
</evidence>
<gene>
    <name evidence="1" type="ORF">HMPREF9144_2188</name>
</gene>
<organism evidence="1 2">
    <name type="scientific">Prevotella pallens ATCC 700821</name>
    <dbReference type="NCBI Taxonomy" id="997353"/>
    <lineage>
        <taxon>Bacteria</taxon>
        <taxon>Pseudomonadati</taxon>
        <taxon>Bacteroidota</taxon>
        <taxon>Bacteroidia</taxon>
        <taxon>Bacteroidales</taxon>
        <taxon>Prevotellaceae</taxon>
        <taxon>Prevotella</taxon>
    </lineage>
</organism>
<proteinExistence type="predicted"/>
<dbReference type="EMBL" id="AFPY01000109">
    <property type="protein sequence ID" value="EGQ14256.1"/>
    <property type="molecule type" value="Genomic_DNA"/>
</dbReference>
<name>F9DKJ6_9BACT</name>
<sequence>MKHIPWCSQRVRYLYVTYSPYKSMVFTVQKYGFCRAKRGFLHCKSMVFVF</sequence>
<dbReference type="HOGENOM" id="CLU_3237799_0_0_10"/>
<reference evidence="1 2" key="1">
    <citation type="submission" date="2011-04" db="EMBL/GenBank/DDBJ databases">
        <authorList>
            <person name="Muzny D."/>
            <person name="Qin X."/>
            <person name="Deng J."/>
            <person name="Jiang H."/>
            <person name="Liu Y."/>
            <person name="Qu J."/>
            <person name="Song X.-Z."/>
            <person name="Zhang L."/>
            <person name="Thornton R."/>
            <person name="Coyle M."/>
            <person name="Francisco L."/>
            <person name="Jackson L."/>
            <person name="Javaid M."/>
            <person name="Korchina V."/>
            <person name="Kovar C."/>
            <person name="Mata R."/>
            <person name="Mathew T."/>
            <person name="Ngo R."/>
            <person name="Nguyen L."/>
            <person name="Nguyen N."/>
            <person name="Okwuonu G."/>
            <person name="Ongeri F."/>
            <person name="Pham C."/>
            <person name="Simmons D."/>
            <person name="Wilczek-Boney K."/>
            <person name="Hale W."/>
            <person name="Jakkamsetti A."/>
            <person name="Pham P."/>
            <person name="Ruth R."/>
            <person name="San Lucas F."/>
            <person name="Warren J."/>
            <person name="Zhang J."/>
            <person name="Zhao Z."/>
            <person name="Zhou C."/>
            <person name="Zhu D."/>
            <person name="Lee S."/>
            <person name="Bess C."/>
            <person name="Blankenburg K."/>
            <person name="Forbes L."/>
            <person name="Fu Q."/>
            <person name="Gubbala S."/>
            <person name="Hirani K."/>
            <person name="Jayaseelan J.C."/>
            <person name="Lara F."/>
            <person name="Munidasa M."/>
            <person name="Palculict T."/>
            <person name="Patil S."/>
            <person name="Pu L.-L."/>
            <person name="Saada N."/>
            <person name="Tang L."/>
            <person name="Weissenberger G."/>
            <person name="Zhu Y."/>
            <person name="Hemphill L."/>
            <person name="Shang Y."/>
            <person name="Youmans B."/>
            <person name="Ayvaz T."/>
            <person name="Ross M."/>
            <person name="Santibanez J."/>
            <person name="Aqrawi P."/>
            <person name="Gross S."/>
            <person name="Joshi V."/>
            <person name="Fowler G."/>
            <person name="Nazareth L."/>
            <person name="Reid J."/>
            <person name="Worley K."/>
            <person name="Petrosino J."/>
            <person name="Highlander S."/>
            <person name="Gibbs R."/>
        </authorList>
    </citation>
    <scope>NUCLEOTIDE SEQUENCE [LARGE SCALE GENOMIC DNA]</scope>
    <source>
        <strain evidence="1 2">ATCC 700821</strain>
    </source>
</reference>
<comment type="caution">
    <text evidence="1">The sequence shown here is derived from an EMBL/GenBank/DDBJ whole genome shotgun (WGS) entry which is preliminary data.</text>
</comment>
<dbReference type="Proteomes" id="UP000004123">
    <property type="component" value="Unassembled WGS sequence"/>
</dbReference>
<dbReference type="AlphaFoldDB" id="F9DKJ6"/>
<evidence type="ECO:0000313" key="2">
    <source>
        <dbReference type="Proteomes" id="UP000004123"/>
    </source>
</evidence>
<accession>F9DKJ6</accession>